<dbReference type="EMBL" id="UINC01175694">
    <property type="protein sequence ID" value="SVD82450.1"/>
    <property type="molecule type" value="Genomic_DNA"/>
</dbReference>
<evidence type="ECO:0000313" key="1">
    <source>
        <dbReference type="EMBL" id="SVD82450.1"/>
    </source>
</evidence>
<reference evidence="1" key="1">
    <citation type="submission" date="2018-05" db="EMBL/GenBank/DDBJ databases">
        <authorList>
            <person name="Lanie J.A."/>
            <person name="Ng W.-L."/>
            <person name="Kazmierczak K.M."/>
            <person name="Andrzejewski T.M."/>
            <person name="Davidsen T.M."/>
            <person name="Wayne K.J."/>
            <person name="Tettelin H."/>
            <person name="Glass J.I."/>
            <person name="Rusch D."/>
            <person name="Podicherti R."/>
            <person name="Tsui H.-C.T."/>
            <person name="Winkler M.E."/>
        </authorList>
    </citation>
    <scope>NUCLEOTIDE SEQUENCE</scope>
</reference>
<protein>
    <submittedName>
        <fullName evidence="1">Uncharacterized protein</fullName>
    </submittedName>
</protein>
<name>A0A382YH89_9ZZZZ</name>
<dbReference type="AlphaFoldDB" id="A0A382YH89"/>
<sequence length="36" mass="4084">MISFLKLQKKASGKEICSFQYSSTITKKDKSTKQSI</sequence>
<proteinExistence type="predicted"/>
<gene>
    <name evidence="1" type="ORF">METZ01_LOCUS435304</name>
</gene>
<organism evidence="1">
    <name type="scientific">marine metagenome</name>
    <dbReference type="NCBI Taxonomy" id="408172"/>
    <lineage>
        <taxon>unclassified sequences</taxon>
        <taxon>metagenomes</taxon>
        <taxon>ecological metagenomes</taxon>
    </lineage>
</organism>
<accession>A0A382YH89</accession>